<dbReference type="Pfam" id="PF25773">
    <property type="entry name" value="TPR_ANAPC2"/>
    <property type="match status" value="1"/>
</dbReference>
<dbReference type="InterPro" id="IPR036388">
    <property type="entry name" value="WH-like_DNA-bd_sf"/>
</dbReference>
<dbReference type="GO" id="GO:0051301">
    <property type="term" value="P:cell division"/>
    <property type="evidence" value="ECO:0007669"/>
    <property type="project" value="UniProtKB-KW"/>
</dbReference>
<evidence type="ECO:0000313" key="9">
    <source>
        <dbReference type="Proteomes" id="UP000019118"/>
    </source>
</evidence>
<proteinExistence type="inferred from homology"/>
<dbReference type="GO" id="GO:0031625">
    <property type="term" value="F:ubiquitin protein ligase binding"/>
    <property type="evidence" value="ECO:0007669"/>
    <property type="project" value="InterPro"/>
</dbReference>
<evidence type="ECO:0000313" key="8">
    <source>
        <dbReference type="EnsemblMetazoa" id="XP_019757802.1"/>
    </source>
</evidence>
<reference evidence="9" key="1">
    <citation type="journal article" date="2013" name="Genome Biol.">
        <title>Draft genome of the mountain pine beetle, Dendroctonus ponderosae Hopkins, a major forest pest.</title>
        <authorList>
            <person name="Keeling C.I."/>
            <person name="Yuen M.M."/>
            <person name="Liao N.Y."/>
            <person name="Docking T.R."/>
            <person name="Chan S.K."/>
            <person name="Taylor G.A."/>
            <person name="Palmquist D.L."/>
            <person name="Jackman S.D."/>
            <person name="Nguyen A."/>
            <person name="Li M."/>
            <person name="Henderson H."/>
            <person name="Janes J.K."/>
            <person name="Zhao Y."/>
            <person name="Pandoh P."/>
            <person name="Moore R."/>
            <person name="Sperling F.A."/>
            <person name="Huber D.P."/>
            <person name="Birol I."/>
            <person name="Jones S.J."/>
            <person name="Bohlmann J."/>
        </authorList>
    </citation>
    <scope>NUCLEOTIDE SEQUENCE</scope>
</reference>
<dbReference type="PANTHER" id="PTHR45957">
    <property type="entry name" value="ANAPHASE-PROMOTING COMPLEX SUBUNIT 2"/>
    <property type="match status" value="1"/>
</dbReference>
<dbReference type="SMART" id="SM00182">
    <property type="entry name" value="CULLIN"/>
    <property type="match status" value="1"/>
</dbReference>
<dbReference type="Gene3D" id="1.20.1310.10">
    <property type="entry name" value="Cullin Repeats"/>
    <property type="match status" value="1"/>
</dbReference>
<dbReference type="SMART" id="SM01013">
    <property type="entry name" value="APC2"/>
    <property type="match status" value="1"/>
</dbReference>
<dbReference type="SUPFAM" id="SSF46785">
    <property type="entry name" value="Winged helix' DNA-binding domain"/>
    <property type="match status" value="1"/>
</dbReference>
<dbReference type="AlphaFoldDB" id="A0AAR5PAA8"/>
<sequence>MDESPDSKKAWALSQKIFPILNDFSTCNQEDTFFKSQFEELCNYMQANGLQDFLQQLIINQVEKRFRDEIVPAFWSYFQKSELHNKDLNQFYNAVKSLYDNYKEMDKITSGLELFRQCTHVTKIPYNEKTINNALKLILKATVLAQSPLNYQAVTLSFYETALRIEDVDSYLGFDSGHCAACDQDSCNCLHLLQETNRKLSEMNLLEPLVGQTFTNLSHKYIYTHIQKMCKDNYDSFITRLETWLHTVVIVWLRKMYSFDTSICLNEAMDTFQTKLVNYLYNSYTKIRINQLFNIVIEYPESLPALEDIRLCLPRTDLKPLLMKKLQRAMETRLLHHGVSTADILTAYVATIKSLKVLDPTGVLLESVTDPIHQYLREREDTVRCVMSSLTEEGPNDLAEELHKRGAVDENINVEDGDDDWETWTPDPIEAAVSPNPPKDVGSRRNVDIISMLVDIYGSNELFVNEYRNLLADRLLSQYTSDTEKEIRYLELLKLKFGDSNLHFCEVMLKDVVDSKRINQRIKEDSEYSESIVPLSTLIVSQQFWPPFKEEKLELHSKVAEQIKQFTAGFETLKGSRTLCWKNHLGVVNIEIELNDRTFNLSVSPMQATILMHFQDKDTWQLEELSNVMQCTASLLRRKISFWISHGILSETSIDMFSVQNVENKNLAKVVFCDEDFEAESAMASVQDQKDEEFQNIWTYIVGMLKNLDSLPLDRIHHMLKMFAFQGLTTECSPSELKVFLDRKVRKRLLIFSNNLYTLPK</sequence>
<comment type="similarity">
    <text evidence="6">Belongs to the cullin family.</text>
</comment>
<dbReference type="SUPFAM" id="SSF75632">
    <property type="entry name" value="Cullin homology domain"/>
    <property type="match status" value="1"/>
</dbReference>
<dbReference type="Pfam" id="PF08672">
    <property type="entry name" value="ANAPC2"/>
    <property type="match status" value="1"/>
</dbReference>
<protein>
    <recommendedName>
        <fullName evidence="1">Anaphase-promoting complex subunit 2</fullName>
    </recommendedName>
</protein>
<evidence type="ECO:0000256" key="6">
    <source>
        <dbReference type="PROSITE-ProRule" id="PRU00330"/>
    </source>
</evidence>
<feature type="domain" description="Cullin family profile" evidence="7">
    <location>
        <begin position="416"/>
        <end position="644"/>
    </location>
</feature>
<dbReference type="InterPro" id="IPR016158">
    <property type="entry name" value="Cullin_homology"/>
</dbReference>
<dbReference type="InterPro" id="IPR059120">
    <property type="entry name" value="Cullin-like_AB"/>
</dbReference>
<evidence type="ECO:0000256" key="3">
    <source>
        <dbReference type="ARBA" id="ARBA00022776"/>
    </source>
</evidence>
<dbReference type="GO" id="GO:0005680">
    <property type="term" value="C:anaphase-promoting complex"/>
    <property type="evidence" value="ECO:0007669"/>
    <property type="project" value="TreeGrafter"/>
</dbReference>
<keyword evidence="9" id="KW-1185">Reference proteome</keyword>
<dbReference type="InterPro" id="IPR036390">
    <property type="entry name" value="WH_DNA-bd_sf"/>
</dbReference>
<dbReference type="Gene3D" id="1.10.10.10">
    <property type="entry name" value="Winged helix-like DNA-binding domain superfamily/Winged helix DNA-binding domain"/>
    <property type="match status" value="1"/>
</dbReference>
<dbReference type="EnsemblMetazoa" id="XM_019902243.1">
    <property type="protein sequence ID" value="XP_019757802.1"/>
    <property type="gene ID" value="LOC109536152"/>
</dbReference>
<organism evidence="8 9">
    <name type="scientific">Dendroctonus ponderosae</name>
    <name type="common">Mountain pine beetle</name>
    <dbReference type="NCBI Taxonomy" id="77166"/>
    <lineage>
        <taxon>Eukaryota</taxon>
        <taxon>Metazoa</taxon>
        <taxon>Ecdysozoa</taxon>
        <taxon>Arthropoda</taxon>
        <taxon>Hexapoda</taxon>
        <taxon>Insecta</taxon>
        <taxon>Pterygota</taxon>
        <taxon>Neoptera</taxon>
        <taxon>Endopterygota</taxon>
        <taxon>Coleoptera</taxon>
        <taxon>Polyphaga</taxon>
        <taxon>Cucujiformia</taxon>
        <taxon>Curculionidae</taxon>
        <taxon>Scolytinae</taxon>
        <taxon>Dendroctonus</taxon>
    </lineage>
</organism>
<dbReference type="Gene3D" id="3.30.230.130">
    <property type="entry name" value="Cullin, Chain C, Domain 2"/>
    <property type="match status" value="1"/>
</dbReference>
<dbReference type="InterPro" id="IPR057975">
    <property type="entry name" value="TPR_ANAPC2"/>
</dbReference>
<dbReference type="Pfam" id="PF26557">
    <property type="entry name" value="Cullin_AB"/>
    <property type="match status" value="1"/>
</dbReference>
<keyword evidence="4" id="KW-0833">Ubl conjugation pathway</keyword>
<keyword evidence="3" id="KW-0498">Mitosis</keyword>
<dbReference type="GO" id="GO:0006511">
    <property type="term" value="P:ubiquitin-dependent protein catabolic process"/>
    <property type="evidence" value="ECO:0007669"/>
    <property type="project" value="InterPro"/>
</dbReference>
<accession>A0AAR5PAA8</accession>
<evidence type="ECO:0000256" key="5">
    <source>
        <dbReference type="ARBA" id="ARBA00023306"/>
    </source>
</evidence>
<keyword evidence="2" id="KW-0132">Cell division</keyword>
<dbReference type="InterPro" id="IPR036317">
    <property type="entry name" value="Cullin_homology_sf"/>
</dbReference>
<dbReference type="InterPro" id="IPR044554">
    <property type="entry name" value="ANAPC2"/>
</dbReference>
<dbReference type="InterPro" id="IPR014786">
    <property type="entry name" value="ANAPC2_C"/>
</dbReference>
<name>A0AAR5PAA8_DENPD</name>
<reference evidence="8" key="2">
    <citation type="submission" date="2024-08" db="UniProtKB">
        <authorList>
            <consortium name="EnsemblMetazoa"/>
        </authorList>
    </citation>
    <scope>IDENTIFICATION</scope>
</reference>
<evidence type="ECO:0000256" key="1">
    <source>
        <dbReference type="ARBA" id="ARBA00016068"/>
    </source>
</evidence>
<evidence type="ECO:0000256" key="2">
    <source>
        <dbReference type="ARBA" id="ARBA00022618"/>
    </source>
</evidence>
<evidence type="ECO:0000259" key="7">
    <source>
        <dbReference type="PROSITE" id="PS50069"/>
    </source>
</evidence>
<evidence type="ECO:0000256" key="4">
    <source>
        <dbReference type="ARBA" id="ARBA00022786"/>
    </source>
</evidence>
<dbReference type="GO" id="GO:0070979">
    <property type="term" value="P:protein K11-linked ubiquitination"/>
    <property type="evidence" value="ECO:0007669"/>
    <property type="project" value="TreeGrafter"/>
</dbReference>
<keyword evidence="5" id="KW-0131">Cell cycle</keyword>
<dbReference type="PROSITE" id="PS50069">
    <property type="entry name" value="CULLIN_2"/>
    <property type="match status" value="1"/>
</dbReference>
<dbReference type="Proteomes" id="UP000019118">
    <property type="component" value="Unassembled WGS sequence"/>
</dbReference>
<dbReference type="GO" id="GO:0007091">
    <property type="term" value="P:metaphase/anaphase transition of mitotic cell cycle"/>
    <property type="evidence" value="ECO:0007669"/>
    <property type="project" value="TreeGrafter"/>
</dbReference>
<dbReference type="PANTHER" id="PTHR45957:SF1">
    <property type="entry name" value="ANAPHASE-PROMOTING COMPLEX SUBUNIT 2"/>
    <property type="match status" value="1"/>
</dbReference>